<evidence type="ECO:0000256" key="6">
    <source>
        <dbReference type="ARBA" id="ARBA00023136"/>
    </source>
</evidence>
<evidence type="ECO:0000256" key="5">
    <source>
        <dbReference type="ARBA" id="ARBA00022989"/>
    </source>
</evidence>
<keyword evidence="4 7" id="KW-0812">Transmembrane</keyword>
<evidence type="ECO:0000256" key="1">
    <source>
        <dbReference type="ARBA" id="ARBA00004141"/>
    </source>
</evidence>
<feature type="transmembrane region" description="Helical" evidence="7">
    <location>
        <begin position="100"/>
        <end position="119"/>
    </location>
</feature>
<dbReference type="GO" id="GO:0005345">
    <property type="term" value="F:purine nucleobase transmembrane transporter activity"/>
    <property type="evidence" value="ECO:0007669"/>
    <property type="project" value="UniProtKB-ARBA"/>
</dbReference>
<dbReference type="InterPro" id="IPR030182">
    <property type="entry name" value="PUP_plant"/>
</dbReference>
<dbReference type="PANTHER" id="PTHR31376">
    <property type="entry name" value="OS09G0467300 PROTEIN-RELATED"/>
    <property type="match status" value="1"/>
</dbReference>
<dbReference type="InterPro" id="IPR037185">
    <property type="entry name" value="EmrE-like"/>
</dbReference>
<dbReference type="Proteomes" id="UP001140949">
    <property type="component" value="Unassembled WGS sequence"/>
</dbReference>
<protein>
    <submittedName>
        <fullName evidence="8">Purine permease 11 isoform X1</fullName>
    </submittedName>
</protein>
<keyword evidence="5 7" id="KW-1133">Transmembrane helix</keyword>
<reference evidence="8" key="2">
    <citation type="submission" date="2023-04" db="EMBL/GenBank/DDBJ databases">
        <authorList>
            <person name="Bruccoleri R.E."/>
            <person name="Oakeley E.J."/>
            <person name="Faust A.-M."/>
            <person name="Dessus-Babus S."/>
            <person name="Altorfer M."/>
            <person name="Burckhardt D."/>
            <person name="Oertli M."/>
            <person name="Naumann U."/>
            <person name="Petersen F."/>
            <person name="Wong J."/>
        </authorList>
    </citation>
    <scope>NUCLEOTIDE SEQUENCE</scope>
    <source>
        <strain evidence="8">GSM-AAB239-AS_SAM_17_03QT</strain>
        <tissue evidence="8">Leaf</tissue>
    </source>
</reference>
<feature type="transmembrane region" description="Helical" evidence="7">
    <location>
        <begin position="156"/>
        <end position="176"/>
    </location>
</feature>
<dbReference type="SUPFAM" id="SSF103481">
    <property type="entry name" value="Multidrug resistance efflux transporter EmrE"/>
    <property type="match status" value="1"/>
</dbReference>
<feature type="transmembrane region" description="Helical" evidence="7">
    <location>
        <begin position="126"/>
        <end position="150"/>
    </location>
</feature>
<accession>A0AAX6H2V4</accession>
<comment type="similarity">
    <text evidence="2">Belongs to the purine permeases (TC 2.A.7.14) family.</text>
</comment>
<evidence type="ECO:0000256" key="7">
    <source>
        <dbReference type="SAM" id="Phobius"/>
    </source>
</evidence>
<evidence type="ECO:0000256" key="4">
    <source>
        <dbReference type="ARBA" id="ARBA00022692"/>
    </source>
</evidence>
<comment type="caution">
    <text evidence="8">The sequence shown here is derived from an EMBL/GenBank/DDBJ whole genome shotgun (WGS) entry which is preliminary data.</text>
</comment>
<dbReference type="Pfam" id="PF16913">
    <property type="entry name" value="PUNUT"/>
    <property type="match status" value="1"/>
</dbReference>
<keyword evidence="6 7" id="KW-0472">Membrane</keyword>
<evidence type="ECO:0000313" key="8">
    <source>
        <dbReference type="EMBL" id="KAJ6835142.1"/>
    </source>
</evidence>
<sequence length="268" mass="30453">MVPRDPQVDTHLQELLTTQHHTPPSTTMHKKWSWWLTVSLHTVLLLVGQTAATLLNRFYYDQGGSSKWLETLTFSAAFPILYIPLLFFNPSSSITYRPPLLSLFLTYTSIGLITTADSLMYSYGLLYLPVSTYSLVCATQLAFNAVFSYFINSEKFTHFTINSVVVLTFSAAILGLRSGSDSDTGGHTKGNSWLCPHPCRLRLLSHPPLWNSLSIKSYRTEISQLYLTCKFTRNGVHMWSAGWAICKRRVERIERERWKSSRRVGSDG</sequence>
<comment type="subcellular location">
    <subcellularLocation>
        <location evidence="1">Membrane</location>
        <topology evidence="1">Multi-pass membrane protein</topology>
    </subcellularLocation>
</comment>
<evidence type="ECO:0000256" key="3">
    <source>
        <dbReference type="ARBA" id="ARBA00022448"/>
    </source>
</evidence>
<dbReference type="EMBL" id="JANAVB010013597">
    <property type="protein sequence ID" value="KAJ6835142.1"/>
    <property type="molecule type" value="Genomic_DNA"/>
</dbReference>
<feature type="transmembrane region" description="Helical" evidence="7">
    <location>
        <begin position="32"/>
        <end position="56"/>
    </location>
</feature>
<proteinExistence type="inferred from homology"/>
<reference evidence="8" key="1">
    <citation type="journal article" date="2023" name="GigaByte">
        <title>Genome assembly of the bearded iris, Iris pallida Lam.</title>
        <authorList>
            <person name="Bruccoleri R.E."/>
            <person name="Oakeley E.J."/>
            <person name="Faust A.M.E."/>
            <person name="Altorfer M."/>
            <person name="Dessus-Babus S."/>
            <person name="Burckhardt D."/>
            <person name="Oertli M."/>
            <person name="Naumann U."/>
            <person name="Petersen F."/>
            <person name="Wong J."/>
        </authorList>
    </citation>
    <scope>NUCLEOTIDE SEQUENCE</scope>
    <source>
        <strain evidence="8">GSM-AAB239-AS_SAM_17_03QT</strain>
    </source>
</reference>
<keyword evidence="9" id="KW-1185">Reference proteome</keyword>
<name>A0AAX6H2V4_IRIPA</name>
<dbReference type="GO" id="GO:0016020">
    <property type="term" value="C:membrane"/>
    <property type="evidence" value="ECO:0007669"/>
    <property type="project" value="UniProtKB-SubCell"/>
</dbReference>
<evidence type="ECO:0000256" key="2">
    <source>
        <dbReference type="ARBA" id="ARBA00006213"/>
    </source>
</evidence>
<dbReference type="AlphaFoldDB" id="A0AAX6H2V4"/>
<dbReference type="GO" id="GO:0015211">
    <property type="term" value="F:purine nucleoside transmembrane transporter activity"/>
    <property type="evidence" value="ECO:0007669"/>
    <property type="project" value="InterPro"/>
</dbReference>
<keyword evidence="3" id="KW-0813">Transport</keyword>
<organism evidence="8 9">
    <name type="scientific">Iris pallida</name>
    <name type="common">Sweet iris</name>
    <dbReference type="NCBI Taxonomy" id="29817"/>
    <lineage>
        <taxon>Eukaryota</taxon>
        <taxon>Viridiplantae</taxon>
        <taxon>Streptophyta</taxon>
        <taxon>Embryophyta</taxon>
        <taxon>Tracheophyta</taxon>
        <taxon>Spermatophyta</taxon>
        <taxon>Magnoliopsida</taxon>
        <taxon>Liliopsida</taxon>
        <taxon>Asparagales</taxon>
        <taxon>Iridaceae</taxon>
        <taxon>Iridoideae</taxon>
        <taxon>Irideae</taxon>
        <taxon>Iris</taxon>
    </lineage>
</organism>
<feature type="transmembrane region" description="Helical" evidence="7">
    <location>
        <begin position="68"/>
        <end position="88"/>
    </location>
</feature>
<dbReference type="PANTHER" id="PTHR31376:SF2">
    <property type="entry name" value="PURINE PERMEASE 11-RELATED"/>
    <property type="match status" value="1"/>
</dbReference>
<gene>
    <name evidence="8" type="ORF">M6B38_124225</name>
</gene>
<evidence type="ECO:0000313" key="9">
    <source>
        <dbReference type="Proteomes" id="UP001140949"/>
    </source>
</evidence>